<feature type="region of interest" description="Disordered" evidence="1">
    <location>
        <begin position="24"/>
        <end position="75"/>
    </location>
</feature>
<dbReference type="EMBL" id="JASCZI010030627">
    <property type="protein sequence ID" value="MED6123984.1"/>
    <property type="molecule type" value="Genomic_DNA"/>
</dbReference>
<keyword evidence="3" id="KW-1185">Reference proteome</keyword>
<comment type="caution">
    <text evidence="2">The sequence shown here is derived from an EMBL/GenBank/DDBJ whole genome shotgun (WGS) entry which is preliminary data.</text>
</comment>
<protein>
    <submittedName>
        <fullName evidence="2">Uncharacterized protein</fullName>
    </submittedName>
</protein>
<evidence type="ECO:0000313" key="3">
    <source>
        <dbReference type="Proteomes" id="UP001341840"/>
    </source>
</evidence>
<accession>A0ABU6RJ64</accession>
<dbReference type="Proteomes" id="UP001341840">
    <property type="component" value="Unassembled WGS sequence"/>
</dbReference>
<name>A0ABU6RJ64_9FABA</name>
<sequence length="75" mass="8895">MGNRNRQPIRFDPEIEKTLRRLRKQSRLQRDTLEDISHQGSSMTNNENHDDDLNLNGNQRRTLGDYTIPTTNSWK</sequence>
<reference evidence="2 3" key="1">
    <citation type="journal article" date="2023" name="Plants (Basel)">
        <title>Bridging the Gap: Combining Genomics and Transcriptomics Approaches to Understand Stylosanthes scabra, an Orphan Legume from the Brazilian Caatinga.</title>
        <authorList>
            <person name="Ferreira-Neto J.R.C."/>
            <person name="da Silva M.D."/>
            <person name="Binneck E."/>
            <person name="de Melo N.F."/>
            <person name="da Silva R.H."/>
            <person name="de Melo A.L.T.M."/>
            <person name="Pandolfi V."/>
            <person name="Bustamante F.O."/>
            <person name="Brasileiro-Vidal A.C."/>
            <person name="Benko-Iseppon A.M."/>
        </authorList>
    </citation>
    <scope>NUCLEOTIDE SEQUENCE [LARGE SCALE GENOMIC DNA]</scope>
    <source>
        <tissue evidence="2">Leaves</tissue>
    </source>
</reference>
<evidence type="ECO:0000313" key="2">
    <source>
        <dbReference type="EMBL" id="MED6123984.1"/>
    </source>
</evidence>
<feature type="compositionally biased region" description="Basic and acidic residues" evidence="1">
    <location>
        <begin position="28"/>
        <end position="37"/>
    </location>
</feature>
<gene>
    <name evidence="2" type="ORF">PIB30_054671</name>
</gene>
<organism evidence="2 3">
    <name type="scientific">Stylosanthes scabra</name>
    <dbReference type="NCBI Taxonomy" id="79078"/>
    <lineage>
        <taxon>Eukaryota</taxon>
        <taxon>Viridiplantae</taxon>
        <taxon>Streptophyta</taxon>
        <taxon>Embryophyta</taxon>
        <taxon>Tracheophyta</taxon>
        <taxon>Spermatophyta</taxon>
        <taxon>Magnoliopsida</taxon>
        <taxon>eudicotyledons</taxon>
        <taxon>Gunneridae</taxon>
        <taxon>Pentapetalae</taxon>
        <taxon>rosids</taxon>
        <taxon>fabids</taxon>
        <taxon>Fabales</taxon>
        <taxon>Fabaceae</taxon>
        <taxon>Papilionoideae</taxon>
        <taxon>50 kb inversion clade</taxon>
        <taxon>dalbergioids sensu lato</taxon>
        <taxon>Dalbergieae</taxon>
        <taxon>Pterocarpus clade</taxon>
        <taxon>Stylosanthes</taxon>
    </lineage>
</organism>
<proteinExistence type="predicted"/>
<evidence type="ECO:0000256" key="1">
    <source>
        <dbReference type="SAM" id="MobiDB-lite"/>
    </source>
</evidence>